<dbReference type="Gene3D" id="3.40.50.720">
    <property type="entry name" value="NAD(P)-binding Rossmann-like Domain"/>
    <property type="match status" value="1"/>
</dbReference>
<evidence type="ECO:0000259" key="2">
    <source>
        <dbReference type="Pfam" id="PF01408"/>
    </source>
</evidence>
<dbReference type="OrthoDB" id="9815825at2"/>
<protein>
    <submittedName>
        <fullName evidence="4">Gfo/Idh/MocA family oxidoreductase</fullName>
    </submittedName>
</protein>
<proteinExistence type="predicted"/>
<dbReference type="EMBL" id="VBSN01000038">
    <property type="protein sequence ID" value="KAA6439506.1"/>
    <property type="molecule type" value="Genomic_DNA"/>
</dbReference>
<dbReference type="InterPro" id="IPR000683">
    <property type="entry name" value="Gfo/Idh/MocA-like_OxRdtase_N"/>
</dbReference>
<accession>A0A5M8QXV0</accession>
<dbReference type="Pfam" id="PF22725">
    <property type="entry name" value="GFO_IDH_MocA_C3"/>
    <property type="match status" value="1"/>
</dbReference>
<name>A0A5M8QXV0_9BACT</name>
<dbReference type="InterPro" id="IPR055170">
    <property type="entry name" value="GFO_IDH_MocA-like_dom"/>
</dbReference>
<evidence type="ECO:0000313" key="4">
    <source>
        <dbReference type="EMBL" id="KAA6439506.1"/>
    </source>
</evidence>
<comment type="caution">
    <text evidence="4">The sequence shown here is derived from an EMBL/GenBank/DDBJ whole genome shotgun (WGS) entry which is preliminary data.</text>
</comment>
<dbReference type="Proteomes" id="UP000323994">
    <property type="component" value="Unassembled WGS sequence"/>
</dbReference>
<reference evidence="4 5" key="1">
    <citation type="submission" date="2019-05" db="EMBL/GenBank/DDBJ databases">
        <authorList>
            <person name="Qu J.-H."/>
        </authorList>
    </citation>
    <scope>NUCLEOTIDE SEQUENCE [LARGE SCALE GENOMIC DNA]</scope>
    <source>
        <strain evidence="4 5">NS28</strain>
    </source>
</reference>
<dbReference type="AlphaFoldDB" id="A0A5M8QXV0"/>
<dbReference type="PANTHER" id="PTHR43818">
    <property type="entry name" value="BCDNA.GH03377"/>
    <property type="match status" value="1"/>
</dbReference>
<evidence type="ECO:0000256" key="1">
    <source>
        <dbReference type="ARBA" id="ARBA00023002"/>
    </source>
</evidence>
<gene>
    <name evidence="4" type="ORF">FEM33_12160</name>
</gene>
<feature type="domain" description="GFO/IDH/MocA-like oxidoreductase" evidence="3">
    <location>
        <begin position="113"/>
        <end position="240"/>
    </location>
</feature>
<dbReference type="GO" id="GO:0016491">
    <property type="term" value="F:oxidoreductase activity"/>
    <property type="evidence" value="ECO:0007669"/>
    <property type="project" value="UniProtKB-KW"/>
</dbReference>
<sequence>MQAAIESGTANVDMLSDPSADCISEALKMAPGARTALSFEEVVADPKIDAVVIATPSALHMQQAVLAFENNKAVFCQKPLGRNAAEVAAVIEAAKKANKLLGADFSYRYTTAFQKILPLVQSGELGKIFAVDLKFHNAYGPDKPWFYDMKQSGGGCVLDLGIHLIDLMLYALDFPEVTQVNSSLYSKGVSVKGKNEVEDFASVSMELANDINAQLACSWNLQAGQEAVIEVSFYGTNGGVSMKNLNGSFYDFAAYRFWGTKSETLAGPPDAWGGRALVNWIDQLSVRSEFEASAEQYLPSAAVLDKIYGRS</sequence>
<keyword evidence="1" id="KW-0560">Oxidoreductase</keyword>
<keyword evidence="5" id="KW-1185">Reference proteome</keyword>
<dbReference type="Gene3D" id="3.30.360.10">
    <property type="entry name" value="Dihydrodipicolinate Reductase, domain 2"/>
    <property type="match status" value="1"/>
</dbReference>
<dbReference type="SUPFAM" id="SSF55347">
    <property type="entry name" value="Glyceraldehyde-3-phosphate dehydrogenase-like, C-terminal domain"/>
    <property type="match status" value="1"/>
</dbReference>
<feature type="domain" description="Gfo/Idh/MocA-like oxidoreductase N-terminal" evidence="2">
    <location>
        <begin position="25"/>
        <end position="103"/>
    </location>
</feature>
<dbReference type="InterPro" id="IPR036291">
    <property type="entry name" value="NAD(P)-bd_dom_sf"/>
</dbReference>
<evidence type="ECO:0000313" key="5">
    <source>
        <dbReference type="Proteomes" id="UP000323994"/>
    </source>
</evidence>
<dbReference type="Pfam" id="PF01408">
    <property type="entry name" value="GFO_IDH_MocA"/>
    <property type="match status" value="1"/>
</dbReference>
<dbReference type="PANTHER" id="PTHR43818:SF11">
    <property type="entry name" value="BCDNA.GH03377"/>
    <property type="match status" value="1"/>
</dbReference>
<dbReference type="InterPro" id="IPR050463">
    <property type="entry name" value="Gfo/Idh/MocA_oxidrdct_glycsds"/>
</dbReference>
<evidence type="ECO:0000259" key="3">
    <source>
        <dbReference type="Pfam" id="PF22725"/>
    </source>
</evidence>
<dbReference type="GO" id="GO:0000166">
    <property type="term" value="F:nucleotide binding"/>
    <property type="evidence" value="ECO:0007669"/>
    <property type="project" value="InterPro"/>
</dbReference>
<organism evidence="4 5">
    <name type="scientific">Dyadobacter flavalbus</name>
    <dbReference type="NCBI Taxonomy" id="2579942"/>
    <lineage>
        <taxon>Bacteria</taxon>
        <taxon>Pseudomonadati</taxon>
        <taxon>Bacteroidota</taxon>
        <taxon>Cytophagia</taxon>
        <taxon>Cytophagales</taxon>
        <taxon>Spirosomataceae</taxon>
        <taxon>Dyadobacter</taxon>
    </lineage>
</organism>
<dbReference type="SUPFAM" id="SSF51735">
    <property type="entry name" value="NAD(P)-binding Rossmann-fold domains"/>
    <property type="match status" value="1"/>
</dbReference>